<feature type="transmembrane region" description="Helical" evidence="9">
    <location>
        <begin position="164"/>
        <end position="184"/>
    </location>
</feature>
<dbReference type="InterPro" id="IPR017938">
    <property type="entry name" value="Riboflavin_synthase-like_b-brl"/>
</dbReference>
<proteinExistence type="predicted"/>
<evidence type="ECO:0000256" key="5">
    <source>
        <dbReference type="ARBA" id="ARBA00023002"/>
    </source>
</evidence>
<evidence type="ECO:0000256" key="9">
    <source>
        <dbReference type="SAM" id="Phobius"/>
    </source>
</evidence>
<feature type="transmembrane region" description="Helical" evidence="9">
    <location>
        <begin position="126"/>
        <end position="144"/>
    </location>
</feature>
<evidence type="ECO:0000256" key="1">
    <source>
        <dbReference type="ARBA" id="ARBA00004141"/>
    </source>
</evidence>
<dbReference type="InterPro" id="IPR013121">
    <property type="entry name" value="Fe_red_NAD-bd_6"/>
</dbReference>
<dbReference type="OrthoDB" id="167398at2759"/>
<feature type="region of interest" description="Disordered" evidence="8">
    <location>
        <begin position="380"/>
        <end position="399"/>
    </location>
</feature>
<dbReference type="PANTHER" id="PTHR11972:SF153">
    <property type="entry name" value="SUPEROXIDE-GENERATING NADPH OXIDASE HEAVY CHAIN SUBUNIT A"/>
    <property type="match status" value="1"/>
</dbReference>
<evidence type="ECO:0000256" key="8">
    <source>
        <dbReference type="SAM" id="MobiDB-lite"/>
    </source>
</evidence>
<gene>
    <name evidence="11" type="ORF">LPJ61_000636</name>
</gene>
<name>A0A9W7YJ94_9FUNG</name>
<keyword evidence="6" id="KW-0406">Ion transport</keyword>
<keyword evidence="7 9" id="KW-0472">Membrane</keyword>
<evidence type="ECO:0000256" key="3">
    <source>
        <dbReference type="ARBA" id="ARBA00022982"/>
    </source>
</evidence>
<keyword evidence="4 9" id="KW-1133">Transmembrane helix</keyword>
<evidence type="ECO:0000259" key="10">
    <source>
        <dbReference type="PROSITE" id="PS51384"/>
    </source>
</evidence>
<keyword evidence="6" id="KW-0813">Transport</keyword>
<dbReference type="InterPro" id="IPR050369">
    <property type="entry name" value="RBOH/FRE"/>
</dbReference>
<keyword evidence="12" id="KW-1185">Reference proteome</keyword>
<evidence type="ECO:0000313" key="11">
    <source>
        <dbReference type="EMBL" id="KAJ1735262.1"/>
    </source>
</evidence>
<feature type="transmembrane region" description="Helical" evidence="9">
    <location>
        <begin position="82"/>
        <end position="105"/>
    </location>
</feature>
<accession>A0A9W7YJ94</accession>
<evidence type="ECO:0000256" key="6">
    <source>
        <dbReference type="ARBA" id="ARBA00023065"/>
    </source>
</evidence>
<dbReference type="SUPFAM" id="SSF63380">
    <property type="entry name" value="Riboflavin synthase domain-like"/>
    <property type="match status" value="1"/>
</dbReference>
<dbReference type="SUPFAM" id="SSF52343">
    <property type="entry name" value="Ferredoxin reductase-like, C-terminal NADP-linked domain"/>
    <property type="match status" value="1"/>
</dbReference>
<dbReference type="GO" id="GO:0042554">
    <property type="term" value="P:superoxide anion generation"/>
    <property type="evidence" value="ECO:0007669"/>
    <property type="project" value="TreeGrafter"/>
</dbReference>
<dbReference type="Proteomes" id="UP001143981">
    <property type="component" value="Unassembled WGS sequence"/>
</dbReference>
<evidence type="ECO:0000256" key="4">
    <source>
        <dbReference type="ARBA" id="ARBA00022989"/>
    </source>
</evidence>
<dbReference type="GO" id="GO:0016175">
    <property type="term" value="F:superoxide-generating NAD(P)H oxidase activity"/>
    <property type="evidence" value="ECO:0007669"/>
    <property type="project" value="TreeGrafter"/>
</dbReference>
<dbReference type="SFLD" id="SFLDS00052">
    <property type="entry name" value="Ferric_Reductase_Domain"/>
    <property type="match status" value="1"/>
</dbReference>
<dbReference type="PANTHER" id="PTHR11972">
    <property type="entry name" value="NADPH OXIDASE"/>
    <property type="match status" value="1"/>
</dbReference>
<dbReference type="Pfam" id="PF08022">
    <property type="entry name" value="FAD_binding_8"/>
    <property type="match status" value="1"/>
</dbReference>
<dbReference type="CDD" id="cd06186">
    <property type="entry name" value="NOX_Duox_like_FAD_NADP"/>
    <property type="match status" value="1"/>
</dbReference>
<dbReference type="AlphaFoldDB" id="A0A9W7YJ94"/>
<dbReference type="Pfam" id="PF08030">
    <property type="entry name" value="NAD_binding_6"/>
    <property type="match status" value="1"/>
</dbReference>
<feature type="transmembrane region" description="Helical" evidence="9">
    <location>
        <begin position="191"/>
        <end position="209"/>
    </location>
</feature>
<comment type="subcellular location">
    <subcellularLocation>
        <location evidence="1">Membrane</location>
        <topology evidence="1">Multi-pass membrane protein</topology>
    </subcellularLocation>
</comment>
<dbReference type="InterPro" id="IPR013112">
    <property type="entry name" value="FAD-bd_8"/>
</dbReference>
<keyword evidence="3" id="KW-0249">Electron transport</keyword>
<feature type="domain" description="FAD-binding FR-type" evidence="10">
    <location>
        <begin position="237"/>
        <end position="365"/>
    </location>
</feature>
<dbReference type="EMBL" id="JANBOI010000034">
    <property type="protein sequence ID" value="KAJ1735262.1"/>
    <property type="molecule type" value="Genomic_DNA"/>
</dbReference>
<dbReference type="Gene3D" id="3.40.50.80">
    <property type="entry name" value="Nucleotide-binding domain of ferredoxin-NADP reductase (FNR) module"/>
    <property type="match status" value="1"/>
</dbReference>
<feature type="transmembrane region" description="Helical" evidence="9">
    <location>
        <begin position="51"/>
        <end position="70"/>
    </location>
</feature>
<keyword evidence="2 9" id="KW-0812">Transmembrane</keyword>
<dbReference type="InterPro" id="IPR013130">
    <property type="entry name" value="Fe3_Rdtase_TM_dom"/>
</dbReference>
<feature type="region of interest" description="Disordered" evidence="8">
    <location>
        <begin position="1"/>
        <end position="26"/>
    </location>
</feature>
<sequence length="625" mass="68902">MTSAAAERPALASPAPPDSLKAAGHPAPNAKAALRRLLDPAAYPEITLRRTAFFCAWFVPHIIIVAYYGASGRGIARKRLDNAAIASMLFDVAAILVFMSPMFLMAVRRALPRFIVIEKGRHAHKVAAYTLTFWSIVHIGANYSKYASRARPLVESLFYTRTGATGHALAFSLFLIIITAIPPVRRRLFEVFYCAHHLFVPFVVVLFFHHRNLLTYKYLSGPLAIYTVDRIYRTLRSALAKSPIRAVVQHPSGVVELQLDKRIVGHHVGQYVKVCCPSVSPLQWHALTISSAPEEDLLTVHFRVCGGWTRSFAERLGCSVDADSKSLAGLQPADSTQDTETTGVGPIDIAYHPLHHGPVKAPFYSQAGCSSSYVSIDTSTKGGGVATRTPRHPDCKGPAEPAATIYSSDGKKAGSELVPPSRIESGDVAVRGASGLPMVLIDGPYTAPAEHFFDYEVCTLIAAGIGITPAAAMLRSVYFQWLHSRDKLRIKKVYLIWVYRDIRTLEWFKDLLIALSEEGLDSVVETQTYFTGQVPEGHPRLPAPDKDPFGKEVVATTIGTSSYIGRPDFDCVFGAVGERHPGCRIGTFLCGPKPMTRQVRRLAHKWDRRLQRQANTRLDFYSETF</sequence>
<dbReference type="PRINTS" id="PR00466">
    <property type="entry name" value="GP91PHOX"/>
</dbReference>
<reference evidence="11" key="1">
    <citation type="submission" date="2022-07" db="EMBL/GenBank/DDBJ databases">
        <title>Phylogenomic reconstructions and comparative analyses of Kickxellomycotina fungi.</title>
        <authorList>
            <person name="Reynolds N.K."/>
            <person name="Stajich J.E."/>
            <person name="Barry K."/>
            <person name="Grigoriev I.V."/>
            <person name="Crous P."/>
            <person name="Smith M.E."/>
        </authorList>
    </citation>
    <scope>NUCLEOTIDE SEQUENCE</scope>
    <source>
        <strain evidence="11">BCRC 34381</strain>
    </source>
</reference>
<dbReference type="InterPro" id="IPR039261">
    <property type="entry name" value="FNR_nucleotide-bd"/>
</dbReference>
<evidence type="ECO:0000256" key="7">
    <source>
        <dbReference type="ARBA" id="ARBA00023136"/>
    </source>
</evidence>
<dbReference type="GO" id="GO:0043020">
    <property type="term" value="C:NADPH oxidase complex"/>
    <property type="evidence" value="ECO:0007669"/>
    <property type="project" value="TreeGrafter"/>
</dbReference>
<dbReference type="InterPro" id="IPR017927">
    <property type="entry name" value="FAD-bd_FR_type"/>
</dbReference>
<dbReference type="PROSITE" id="PS51384">
    <property type="entry name" value="FAD_FR"/>
    <property type="match status" value="1"/>
</dbReference>
<organism evidence="11 12">
    <name type="scientific">Coemansia biformis</name>
    <dbReference type="NCBI Taxonomy" id="1286918"/>
    <lineage>
        <taxon>Eukaryota</taxon>
        <taxon>Fungi</taxon>
        <taxon>Fungi incertae sedis</taxon>
        <taxon>Zoopagomycota</taxon>
        <taxon>Kickxellomycotina</taxon>
        <taxon>Kickxellomycetes</taxon>
        <taxon>Kickxellales</taxon>
        <taxon>Kickxellaceae</taxon>
        <taxon>Coemansia</taxon>
    </lineage>
</organism>
<evidence type="ECO:0000313" key="12">
    <source>
        <dbReference type="Proteomes" id="UP001143981"/>
    </source>
</evidence>
<dbReference type="Pfam" id="PF01794">
    <property type="entry name" value="Ferric_reduct"/>
    <property type="match status" value="1"/>
</dbReference>
<dbReference type="GO" id="GO:0006952">
    <property type="term" value="P:defense response"/>
    <property type="evidence" value="ECO:0007669"/>
    <property type="project" value="TreeGrafter"/>
</dbReference>
<protein>
    <recommendedName>
        <fullName evidence="10">FAD-binding FR-type domain-containing protein</fullName>
    </recommendedName>
</protein>
<evidence type="ECO:0000256" key="2">
    <source>
        <dbReference type="ARBA" id="ARBA00022692"/>
    </source>
</evidence>
<comment type="caution">
    <text evidence="11">The sequence shown here is derived from an EMBL/GenBank/DDBJ whole genome shotgun (WGS) entry which is preliminary data.</text>
</comment>
<dbReference type="GO" id="GO:0006811">
    <property type="term" value="P:monoatomic ion transport"/>
    <property type="evidence" value="ECO:0007669"/>
    <property type="project" value="UniProtKB-KW"/>
</dbReference>
<keyword evidence="5" id="KW-0560">Oxidoreductase</keyword>
<dbReference type="InterPro" id="IPR000778">
    <property type="entry name" value="Cyt_b245_heavy_chain"/>
</dbReference>